<protein>
    <submittedName>
        <fullName evidence="4">ATP-binding cassette domain-containing protein</fullName>
    </submittedName>
</protein>
<dbReference type="InterPro" id="IPR050107">
    <property type="entry name" value="ABC_carbohydrate_import_ATPase"/>
</dbReference>
<evidence type="ECO:0000313" key="5">
    <source>
        <dbReference type="Proteomes" id="UP001500929"/>
    </source>
</evidence>
<dbReference type="PROSITE" id="PS50893">
    <property type="entry name" value="ABC_TRANSPORTER_2"/>
    <property type="match status" value="1"/>
</dbReference>
<feature type="domain" description="ABC transporter" evidence="3">
    <location>
        <begin position="21"/>
        <end position="264"/>
    </location>
</feature>
<dbReference type="Gene3D" id="3.40.50.300">
    <property type="entry name" value="P-loop containing nucleotide triphosphate hydrolases"/>
    <property type="match status" value="1"/>
</dbReference>
<dbReference type="InterPro" id="IPR017871">
    <property type="entry name" value="ABC_transporter-like_CS"/>
</dbReference>
<dbReference type="CDD" id="cd03216">
    <property type="entry name" value="ABC_Carb_Monos_I"/>
    <property type="match status" value="1"/>
</dbReference>
<dbReference type="GO" id="GO:0005524">
    <property type="term" value="F:ATP binding"/>
    <property type="evidence" value="ECO:0007669"/>
    <property type="project" value="UniProtKB-KW"/>
</dbReference>
<keyword evidence="1" id="KW-0547">Nucleotide-binding</keyword>
<dbReference type="InterPro" id="IPR027417">
    <property type="entry name" value="P-loop_NTPase"/>
</dbReference>
<dbReference type="PANTHER" id="PTHR43790:SF8">
    <property type="entry name" value="SUGAR ABC TRANSPORTER ATP-BINDING PROTEIN"/>
    <property type="match status" value="1"/>
</dbReference>
<name>A0ABN3DNQ0_9MICO</name>
<keyword evidence="2 4" id="KW-0067">ATP-binding</keyword>
<dbReference type="Pfam" id="PF00005">
    <property type="entry name" value="ABC_tran"/>
    <property type="match status" value="1"/>
</dbReference>
<dbReference type="Proteomes" id="UP001500929">
    <property type="component" value="Unassembled WGS sequence"/>
</dbReference>
<accession>A0ABN3DNQ0</accession>
<evidence type="ECO:0000256" key="2">
    <source>
        <dbReference type="ARBA" id="ARBA00022840"/>
    </source>
</evidence>
<keyword evidence="5" id="KW-1185">Reference proteome</keyword>
<comment type="caution">
    <text evidence="4">The sequence shown here is derived from an EMBL/GenBank/DDBJ whole genome shotgun (WGS) entry which is preliminary data.</text>
</comment>
<organism evidence="4 5">
    <name type="scientific">Herbiconiux moechotypicola</name>
    <dbReference type="NCBI Taxonomy" id="637393"/>
    <lineage>
        <taxon>Bacteria</taxon>
        <taxon>Bacillati</taxon>
        <taxon>Actinomycetota</taxon>
        <taxon>Actinomycetes</taxon>
        <taxon>Micrococcales</taxon>
        <taxon>Microbacteriaceae</taxon>
        <taxon>Herbiconiux</taxon>
    </lineage>
</organism>
<dbReference type="InterPro" id="IPR003439">
    <property type="entry name" value="ABC_transporter-like_ATP-bd"/>
</dbReference>
<gene>
    <name evidence="4" type="ORF">GCM10009851_23560</name>
</gene>
<dbReference type="RefSeq" id="WP_259479820.1">
    <property type="nucleotide sequence ID" value="NZ_BAAAQY010000006.1"/>
</dbReference>
<dbReference type="SUPFAM" id="SSF52540">
    <property type="entry name" value="P-loop containing nucleoside triphosphate hydrolases"/>
    <property type="match status" value="1"/>
</dbReference>
<evidence type="ECO:0000256" key="1">
    <source>
        <dbReference type="ARBA" id="ARBA00022741"/>
    </source>
</evidence>
<dbReference type="PROSITE" id="PS00211">
    <property type="entry name" value="ABC_TRANSPORTER_1"/>
    <property type="match status" value="1"/>
</dbReference>
<evidence type="ECO:0000313" key="4">
    <source>
        <dbReference type="EMBL" id="GAA2237771.1"/>
    </source>
</evidence>
<reference evidence="4 5" key="1">
    <citation type="journal article" date="2019" name="Int. J. Syst. Evol. Microbiol.">
        <title>The Global Catalogue of Microorganisms (GCM) 10K type strain sequencing project: providing services to taxonomists for standard genome sequencing and annotation.</title>
        <authorList>
            <consortium name="The Broad Institute Genomics Platform"/>
            <consortium name="The Broad Institute Genome Sequencing Center for Infectious Disease"/>
            <person name="Wu L."/>
            <person name="Ma J."/>
        </authorList>
    </citation>
    <scope>NUCLEOTIDE SEQUENCE [LARGE SCALE GENOMIC DNA]</scope>
    <source>
        <strain evidence="4 5">JCM 16117</strain>
    </source>
</reference>
<proteinExistence type="predicted"/>
<dbReference type="SMART" id="SM00382">
    <property type="entry name" value="AAA"/>
    <property type="match status" value="1"/>
</dbReference>
<sequence>MTANTPADATAATPAGPEIALDARHITRRYGAVVALADASMQLRRGEVMGLVGDNGAGKSTFLKILSGAVVADGGSIAVDGKPVTFRRPSDALEAGIETVYQDLALVDTMSAVQNVYLGREDLSSNPFLRLLNVVNDRGMRKRSREVLAELGVGIQSVNVSVKGMSGGQRQCLAIARALLWGRRIVILDEPTAALGVRESAQVLDLIGRLRDHGVSVILVSHNMQQLVTVADRITVMRLGRTIATRNVADVTPEIVVGLITGALPADVDTPEDSAAVVA</sequence>
<dbReference type="EMBL" id="BAAAQY010000006">
    <property type="protein sequence ID" value="GAA2237771.1"/>
    <property type="molecule type" value="Genomic_DNA"/>
</dbReference>
<evidence type="ECO:0000259" key="3">
    <source>
        <dbReference type="PROSITE" id="PS50893"/>
    </source>
</evidence>
<dbReference type="PANTHER" id="PTHR43790">
    <property type="entry name" value="CARBOHYDRATE TRANSPORT ATP-BINDING PROTEIN MG119-RELATED"/>
    <property type="match status" value="1"/>
</dbReference>
<dbReference type="InterPro" id="IPR003593">
    <property type="entry name" value="AAA+_ATPase"/>
</dbReference>